<dbReference type="EMBL" id="KL363206">
    <property type="protein sequence ID" value="KFD54583.1"/>
    <property type="molecule type" value="Genomic_DNA"/>
</dbReference>
<dbReference type="AlphaFoldDB" id="A0A085MBI7"/>
<protein>
    <submittedName>
        <fullName evidence="1">Uncharacterized protein</fullName>
    </submittedName>
</protein>
<accession>A0A085MBI7</accession>
<evidence type="ECO:0000313" key="1">
    <source>
        <dbReference type="EMBL" id="KFD54583.1"/>
    </source>
</evidence>
<name>A0A085MBI7_9BILA</name>
<keyword evidence="2" id="KW-1185">Reference proteome</keyword>
<gene>
    <name evidence="1" type="ORF">M513_04528</name>
</gene>
<sequence length="88" mass="9874">MFSTLIRKGIQVSTCQEWFTELNLESPRPGSSLGLSFFSQTALIVPEAGANGDYLFTSREQTNGQAHLTWTLPTRQRLRKDVATQLTK</sequence>
<evidence type="ECO:0000313" key="2">
    <source>
        <dbReference type="Proteomes" id="UP000030764"/>
    </source>
</evidence>
<organism evidence="1 2">
    <name type="scientific">Trichuris suis</name>
    <name type="common">pig whipworm</name>
    <dbReference type="NCBI Taxonomy" id="68888"/>
    <lineage>
        <taxon>Eukaryota</taxon>
        <taxon>Metazoa</taxon>
        <taxon>Ecdysozoa</taxon>
        <taxon>Nematoda</taxon>
        <taxon>Enoplea</taxon>
        <taxon>Dorylaimia</taxon>
        <taxon>Trichinellida</taxon>
        <taxon>Trichuridae</taxon>
        <taxon>Trichuris</taxon>
    </lineage>
</organism>
<dbReference type="Proteomes" id="UP000030764">
    <property type="component" value="Unassembled WGS sequence"/>
</dbReference>
<proteinExistence type="predicted"/>
<reference evidence="1 2" key="1">
    <citation type="journal article" date="2014" name="Nat. Genet.">
        <title>Genome and transcriptome of the porcine whipworm Trichuris suis.</title>
        <authorList>
            <person name="Jex A.R."/>
            <person name="Nejsum P."/>
            <person name="Schwarz E.M."/>
            <person name="Hu L."/>
            <person name="Young N.D."/>
            <person name="Hall R.S."/>
            <person name="Korhonen P.K."/>
            <person name="Liao S."/>
            <person name="Thamsborg S."/>
            <person name="Xia J."/>
            <person name="Xu P."/>
            <person name="Wang S."/>
            <person name="Scheerlinck J.P."/>
            <person name="Hofmann A."/>
            <person name="Sternberg P.W."/>
            <person name="Wang J."/>
            <person name="Gasser R.B."/>
        </authorList>
    </citation>
    <scope>NUCLEOTIDE SEQUENCE [LARGE SCALE GENOMIC DNA]</scope>
    <source>
        <strain evidence="1">DCEP-RM93M</strain>
    </source>
</reference>